<dbReference type="Gene3D" id="3.30.420.40">
    <property type="match status" value="2"/>
</dbReference>
<dbReference type="InterPro" id="IPR001611">
    <property type="entry name" value="Leu-rich_rpt"/>
</dbReference>
<accession>A0A0F9I899</accession>
<dbReference type="EMBL" id="LAZR01013058">
    <property type="protein sequence ID" value="KKM23757.1"/>
    <property type="molecule type" value="Genomic_DNA"/>
</dbReference>
<name>A0A0F9I899_9ZZZZ</name>
<evidence type="ECO:0000313" key="1">
    <source>
        <dbReference type="EMBL" id="KKM23757.1"/>
    </source>
</evidence>
<dbReference type="Gene3D" id="3.30.1490.300">
    <property type="match status" value="1"/>
</dbReference>
<sequence>MMALFTDRIKSYFRRQFLPRSAIQLTSSYLSGIHVSSKEGKIKNHFILPLEKGVIQPSFSNKNIKNPALLEKKIKKGLEKLHLSDNKIACLIPELSLKAFVFSFDSLPSSREQRERIIRFRVKKQIPLLPDDARFSFDRLSSNSSAKIFVAVARASIIQEYEDLFSKLHLKVRAIGVPTLSLYYLLNKEEERDLLLINIEEDSLSLIAGLNSEVAVYRLKQFIPGSLTNLSGLQKVENIVKEVENTVNFVEDKEKKKVNSFRLRLGLLEPEEEMFSQLKEKLSLPAKGIEAGLTSKLGLREKMILSPLVGQIL</sequence>
<proteinExistence type="predicted"/>
<dbReference type="AlphaFoldDB" id="A0A0F9I899"/>
<organism evidence="1">
    <name type="scientific">marine sediment metagenome</name>
    <dbReference type="NCBI Taxonomy" id="412755"/>
    <lineage>
        <taxon>unclassified sequences</taxon>
        <taxon>metagenomes</taxon>
        <taxon>ecological metagenomes</taxon>
    </lineage>
</organism>
<reference evidence="1" key="1">
    <citation type="journal article" date="2015" name="Nature">
        <title>Complex archaea that bridge the gap between prokaryotes and eukaryotes.</title>
        <authorList>
            <person name="Spang A."/>
            <person name="Saw J.H."/>
            <person name="Jorgensen S.L."/>
            <person name="Zaremba-Niedzwiedzka K."/>
            <person name="Martijn J."/>
            <person name="Lind A.E."/>
            <person name="van Eijk R."/>
            <person name="Schleper C."/>
            <person name="Guy L."/>
            <person name="Ettema T.J."/>
        </authorList>
    </citation>
    <scope>NUCLEOTIDE SEQUENCE</scope>
</reference>
<dbReference type="PROSITE" id="PS51450">
    <property type="entry name" value="LRR"/>
    <property type="match status" value="1"/>
</dbReference>
<protein>
    <submittedName>
        <fullName evidence="1">Uncharacterized protein</fullName>
    </submittedName>
</protein>
<gene>
    <name evidence="1" type="ORF">LCGC14_1611940</name>
</gene>
<comment type="caution">
    <text evidence="1">The sequence shown here is derived from an EMBL/GenBank/DDBJ whole genome shotgun (WGS) entry which is preliminary data.</text>
</comment>